<sequence length="180" mass="19473">MADIQDIPVQRIDGQPATLGDFKGKVLLVVNVASKCGLTPQYEGLEALYRNKRAAGLEVLGFPANDFKGQEPGSDAEIASFCSTKYDVSFPMFSKIVVTGADKHPLYAALTQAQPEARNSEGMRKNLQGYGITPNPAPEVLWNFEKFVLARDGSVAARFSPDTKPDDPALLAVLDAELSR</sequence>
<dbReference type="RefSeq" id="WP_110265003.1">
    <property type="nucleotide sequence ID" value="NZ_CAWNXA010000004.1"/>
</dbReference>
<dbReference type="Pfam" id="PF00255">
    <property type="entry name" value="GSHPx"/>
    <property type="match status" value="1"/>
</dbReference>
<dbReference type="InterPro" id="IPR029759">
    <property type="entry name" value="GPX_AS"/>
</dbReference>
<dbReference type="GO" id="GO:0034599">
    <property type="term" value="P:cellular response to oxidative stress"/>
    <property type="evidence" value="ECO:0007669"/>
    <property type="project" value="TreeGrafter"/>
</dbReference>
<dbReference type="InterPro" id="IPR000889">
    <property type="entry name" value="Glutathione_peroxidase"/>
</dbReference>
<dbReference type="OrthoDB" id="9785502at2"/>
<reference evidence="6 7" key="1">
    <citation type="submission" date="2018-04" db="EMBL/GenBank/DDBJ databases">
        <title>Genomic Encyclopedia of Type Strains, Phase IV (KMG-IV): sequencing the most valuable type-strain genomes for metagenomic binning, comparative biology and taxonomic classification.</title>
        <authorList>
            <person name="Goeker M."/>
        </authorList>
    </citation>
    <scope>NUCLEOTIDE SEQUENCE [LARGE SCALE GENOMIC DNA]</scope>
    <source>
        <strain evidence="6 7">DSM 104150</strain>
    </source>
</reference>
<keyword evidence="7" id="KW-1185">Reference proteome</keyword>
<accession>A0A318EIG2</accession>
<evidence type="ECO:0000256" key="4">
    <source>
        <dbReference type="PIRSR" id="PIRSR000303-1"/>
    </source>
</evidence>
<dbReference type="Proteomes" id="UP000248330">
    <property type="component" value="Unassembled WGS sequence"/>
</dbReference>
<evidence type="ECO:0000256" key="1">
    <source>
        <dbReference type="ARBA" id="ARBA00006926"/>
    </source>
</evidence>
<dbReference type="PRINTS" id="PR01011">
    <property type="entry name" value="GLUTPROXDASE"/>
</dbReference>
<proteinExistence type="inferred from homology"/>
<dbReference type="Gene3D" id="3.40.30.10">
    <property type="entry name" value="Glutaredoxin"/>
    <property type="match status" value="1"/>
</dbReference>
<comment type="similarity">
    <text evidence="1 5">Belongs to the glutathione peroxidase family.</text>
</comment>
<evidence type="ECO:0000256" key="2">
    <source>
        <dbReference type="ARBA" id="ARBA00022559"/>
    </source>
</evidence>
<dbReference type="InterPro" id="IPR036249">
    <property type="entry name" value="Thioredoxin-like_sf"/>
</dbReference>
<protein>
    <recommendedName>
        <fullName evidence="5">Glutathione peroxidase</fullName>
    </recommendedName>
</protein>
<keyword evidence="2 5" id="KW-0575">Peroxidase</keyword>
<dbReference type="SUPFAM" id="SSF52833">
    <property type="entry name" value="Thioredoxin-like"/>
    <property type="match status" value="1"/>
</dbReference>
<name>A0A318EIG2_9GAMM</name>
<evidence type="ECO:0000256" key="5">
    <source>
        <dbReference type="RuleBase" id="RU000499"/>
    </source>
</evidence>
<feature type="active site" evidence="4">
    <location>
        <position position="36"/>
    </location>
</feature>
<dbReference type="AlphaFoldDB" id="A0A318EIG2"/>
<dbReference type="PROSITE" id="PS00460">
    <property type="entry name" value="GLUTATHIONE_PEROXID_1"/>
    <property type="match status" value="1"/>
</dbReference>
<dbReference type="PIRSF" id="PIRSF000303">
    <property type="entry name" value="Glutathion_perox"/>
    <property type="match status" value="1"/>
</dbReference>
<comment type="caution">
    <text evidence="6">The sequence shown here is derived from an EMBL/GenBank/DDBJ whole genome shotgun (WGS) entry which is preliminary data.</text>
</comment>
<keyword evidence="3 5" id="KW-0560">Oxidoreductase</keyword>
<dbReference type="EMBL" id="QICN01000004">
    <property type="protein sequence ID" value="PXV68514.1"/>
    <property type="molecule type" value="Genomic_DNA"/>
</dbReference>
<dbReference type="GO" id="GO:0004601">
    <property type="term" value="F:peroxidase activity"/>
    <property type="evidence" value="ECO:0007669"/>
    <property type="project" value="UniProtKB-KW"/>
</dbReference>
<dbReference type="PANTHER" id="PTHR11592:SF40">
    <property type="entry name" value="THIOREDOXIN_GLUTATHIONE PEROXIDASE BTUE"/>
    <property type="match status" value="1"/>
</dbReference>
<evidence type="ECO:0000313" key="7">
    <source>
        <dbReference type="Proteomes" id="UP000248330"/>
    </source>
</evidence>
<gene>
    <name evidence="6" type="ORF">C8D93_104212</name>
</gene>
<organism evidence="6 7">
    <name type="scientific">Sinimarinibacterium flocculans</name>
    <dbReference type="NCBI Taxonomy" id="985250"/>
    <lineage>
        <taxon>Bacteria</taxon>
        <taxon>Pseudomonadati</taxon>
        <taxon>Pseudomonadota</taxon>
        <taxon>Gammaproteobacteria</taxon>
        <taxon>Nevskiales</taxon>
        <taxon>Nevskiaceae</taxon>
        <taxon>Sinimarinibacterium</taxon>
    </lineage>
</organism>
<evidence type="ECO:0000256" key="3">
    <source>
        <dbReference type="ARBA" id="ARBA00023002"/>
    </source>
</evidence>
<evidence type="ECO:0000313" key="6">
    <source>
        <dbReference type="EMBL" id="PXV68514.1"/>
    </source>
</evidence>
<dbReference type="CDD" id="cd00340">
    <property type="entry name" value="GSH_Peroxidase"/>
    <property type="match status" value="1"/>
</dbReference>
<dbReference type="PROSITE" id="PS51355">
    <property type="entry name" value="GLUTATHIONE_PEROXID_3"/>
    <property type="match status" value="1"/>
</dbReference>
<dbReference type="FunFam" id="3.40.30.10:FF:000010">
    <property type="entry name" value="Glutathione peroxidase"/>
    <property type="match status" value="1"/>
</dbReference>
<dbReference type="PANTHER" id="PTHR11592">
    <property type="entry name" value="GLUTATHIONE PEROXIDASE"/>
    <property type="match status" value="1"/>
</dbReference>